<name>A0A2S5Z6E1_9GAMM</name>
<protein>
    <submittedName>
        <fullName evidence="1">Cell division protein</fullName>
    </submittedName>
</protein>
<keyword evidence="1" id="KW-0132">Cell division</keyword>
<dbReference type="GO" id="GO:0051301">
    <property type="term" value="P:cell division"/>
    <property type="evidence" value="ECO:0007669"/>
    <property type="project" value="UniProtKB-KW"/>
</dbReference>
<dbReference type="EMBL" id="PSSX01000019">
    <property type="protein sequence ID" value="PPI82930.1"/>
    <property type="molecule type" value="Genomic_DNA"/>
</dbReference>
<reference evidence="1 2" key="1">
    <citation type="submission" date="2018-01" db="EMBL/GenBank/DDBJ databases">
        <title>Complete genome sequences of the type strains of Marinobacter flavimaris and Marinobacter maroccanus.</title>
        <authorList>
            <person name="Palau M."/>
            <person name="Boujida N."/>
            <person name="Manresa A."/>
            <person name="Minana-Galbis D."/>
        </authorList>
    </citation>
    <scope>NUCLEOTIDE SEQUENCE [LARGE SCALE GENOMIC DNA]</scope>
    <source>
        <strain evidence="1 2">N4</strain>
    </source>
</reference>
<keyword evidence="1" id="KW-0131">Cell cycle</keyword>
<dbReference type="RefSeq" id="WP_104322962.1">
    <property type="nucleotide sequence ID" value="NZ_PSSX01000019.1"/>
</dbReference>
<dbReference type="OrthoDB" id="9154548at2"/>
<organism evidence="1 2">
    <name type="scientific">Marinobacter maroccanus</name>
    <dbReference type="NCBI Taxonomy" id="2055143"/>
    <lineage>
        <taxon>Bacteria</taxon>
        <taxon>Pseudomonadati</taxon>
        <taxon>Pseudomonadota</taxon>
        <taxon>Gammaproteobacteria</taxon>
        <taxon>Pseudomonadales</taxon>
        <taxon>Marinobacteraceae</taxon>
        <taxon>Marinobacter</taxon>
    </lineage>
</organism>
<dbReference type="Proteomes" id="UP000239917">
    <property type="component" value="Unassembled WGS sequence"/>
</dbReference>
<evidence type="ECO:0000313" key="1">
    <source>
        <dbReference type="EMBL" id="PPI82930.1"/>
    </source>
</evidence>
<comment type="caution">
    <text evidence="1">The sequence shown here is derived from an EMBL/GenBank/DDBJ whole genome shotgun (WGS) entry which is preliminary data.</text>
</comment>
<evidence type="ECO:0000313" key="2">
    <source>
        <dbReference type="Proteomes" id="UP000239917"/>
    </source>
</evidence>
<proteinExistence type="predicted"/>
<dbReference type="AlphaFoldDB" id="A0A2S5Z6E1"/>
<accession>A0A2S5Z6E1</accession>
<gene>
    <name evidence="1" type="ORF">KEHDKFFH_16705</name>
</gene>
<keyword evidence="2" id="KW-1185">Reference proteome</keyword>
<sequence>MFWNNVIINRPVMVQEKIVVNNRNIPEPMKREIRQRCGFGCVLCGSIIYDYDHMENDWADVREHVSNDITLLCPNHHREKTNNLISREQVVEANKKPFNIENGYSSPYSLNFSGGVAYVVIANNIFTNDSLLNIYGGQVNPFVIPILIDAVPVIAFKIEDEKLLLDITIVNEFNEPIFLVRDNQLVVNSEAWDVDMRGSSLIVREGHKKIVIEMEFCIPNKVIVKKAKIKFNGVVLDLKEDHYILNGKKSGVFSHNALSSLVGFSIGQTNRFPRGVIHIQKVKRCSNV</sequence>